<dbReference type="AlphaFoldDB" id="B8ENJ8"/>
<organism evidence="2 3">
    <name type="scientific">Methylocella silvestris (strain DSM 15510 / CIP 108128 / LMG 27833 / NCIMB 13906 / BL2)</name>
    <dbReference type="NCBI Taxonomy" id="395965"/>
    <lineage>
        <taxon>Bacteria</taxon>
        <taxon>Pseudomonadati</taxon>
        <taxon>Pseudomonadota</taxon>
        <taxon>Alphaproteobacteria</taxon>
        <taxon>Hyphomicrobiales</taxon>
        <taxon>Beijerinckiaceae</taxon>
        <taxon>Methylocella</taxon>
    </lineage>
</organism>
<gene>
    <name evidence="2" type="ordered locus">Msil_1160</name>
</gene>
<dbReference type="Proteomes" id="UP000002257">
    <property type="component" value="Chromosome"/>
</dbReference>
<dbReference type="InterPro" id="IPR029063">
    <property type="entry name" value="SAM-dependent_MTases_sf"/>
</dbReference>
<feature type="domain" description="Methyltransferase FkbM" evidence="1">
    <location>
        <begin position="160"/>
        <end position="224"/>
    </location>
</feature>
<dbReference type="SUPFAM" id="SSF53335">
    <property type="entry name" value="S-adenosyl-L-methionine-dependent methyltransferases"/>
    <property type="match status" value="1"/>
</dbReference>
<keyword evidence="3" id="KW-1185">Reference proteome</keyword>
<proteinExistence type="predicted"/>
<sequence>MTGIAVPPKADAADFIGRFREIVSDPINLLVERIPQAGLVEDDLVWLHNGNRVHYSGEYAYYKEFSDILIINRGVHEPLEEFVFQECLKLLPPRPTMLELGSYWAHYSMWLKKKHPGAIVTMVEPDEANLRVGQRNFELNGFKGEFTKAFVGKGNFEVDPFFLSRNLTHLDILHADIQGFEGEMLDGAEKTLSAHKVSYVFISTHSQELHYGVRNKLTSLGYRVEISSDFDFETTSYDGMVFASSPSAPQVLGAAAPLGRADITKTGPTELLARLNALSQPQKA</sequence>
<dbReference type="EMBL" id="CP001280">
    <property type="protein sequence ID" value="ACK50129.1"/>
    <property type="molecule type" value="Genomic_DNA"/>
</dbReference>
<dbReference type="STRING" id="395965.Msil_1160"/>
<evidence type="ECO:0000259" key="1">
    <source>
        <dbReference type="Pfam" id="PF05050"/>
    </source>
</evidence>
<evidence type="ECO:0000313" key="2">
    <source>
        <dbReference type="EMBL" id="ACK50129.1"/>
    </source>
</evidence>
<reference evidence="2 3" key="1">
    <citation type="journal article" date="2010" name="J. Bacteriol.">
        <title>Complete genome sequence of the aerobic facultative methanotroph Methylocella silvestris BL2.</title>
        <authorList>
            <person name="Chen Y."/>
            <person name="Crombie A."/>
            <person name="Rahman M.T."/>
            <person name="Dedysh S.N."/>
            <person name="Liesack W."/>
            <person name="Stott M.B."/>
            <person name="Alam M."/>
            <person name="Theisen A.R."/>
            <person name="Murrell J.C."/>
            <person name="Dunfield P.F."/>
        </authorList>
    </citation>
    <scope>NUCLEOTIDE SEQUENCE [LARGE SCALE GENOMIC DNA]</scope>
    <source>
        <strain evidence="3">DSM 15510 / CIP 108128 / LMG 27833 / NCIMB 13906 / BL2</strain>
    </source>
</reference>
<dbReference type="OrthoDB" id="9778870at2"/>
<dbReference type="eggNOG" id="COG2813">
    <property type="taxonomic scope" value="Bacteria"/>
</dbReference>
<evidence type="ECO:0000313" key="3">
    <source>
        <dbReference type="Proteomes" id="UP000002257"/>
    </source>
</evidence>
<dbReference type="InterPro" id="IPR006342">
    <property type="entry name" value="FkbM_mtfrase"/>
</dbReference>
<dbReference type="KEGG" id="msl:Msil_1160"/>
<dbReference type="Gene3D" id="3.40.50.150">
    <property type="entry name" value="Vaccinia Virus protein VP39"/>
    <property type="match status" value="2"/>
</dbReference>
<name>B8ENJ8_METSB</name>
<accession>B8ENJ8</accession>
<dbReference type="HOGENOM" id="CLU_979378_0_0_5"/>
<dbReference type="Pfam" id="PF05050">
    <property type="entry name" value="Methyltransf_21"/>
    <property type="match status" value="1"/>
</dbReference>
<protein>
    <recommendedName>
        <fullName evidence="1">Methyltransferase FkbM domain-containing protein</fullName>
    </recommendedName>
</protein>